<comment type="caution">
    <text evidence="1">The sequence shown here is derived from an EMBL/GenBank/DDBJ whole genome shotgun (WGS) entry which is preliminary data.</text>
</comment>
<gene>
    <name evidence="1" type="ORF">C2G38_2155723</name>
</gene>
<dbReference type="Proteomes" id="UP000266673">
    <property type="component" value="Unassembled WGS sequence"/>
</dbReference>
<accession>A0A397W5D5</accession>
<organism evidence="1 2">
    <name type="scientific">Gigaspora rosea</name>
    <dbReference type="NCBI Taxonomy" id="44941"/>
    <lineage>
        <taxon>Eukaryota</taxon>
        <taxon>Fungi</taxon>
        <taxon>Fungi incertae sedis</taxon>
        <taxon>Mucoromycota</taxon>
        <taxon>Glomeromycotina</taxon>
        <taxon>Glomeromycetes</taxon>
        <taxon>Diversisporales</taxon>
        <taxon>Gigasporaceae</taxon>
        <taxon>Gigaspora</taxon>
    </lineage>
</organism>
<proteinExistence type="predicted"/>
<dbReference type="EMBL" id="QKWP01000041">
    <property type="protein sequence ID" value="RIB29311.1"/>
    <property type="molecule type" value="Genomic_DNA"/>
</dbReference>
<keyword evidence="2" id="KW-1185">Reference proteome</keyword>
<protein>
    <submittedName>
        <fullName evidence="1">Uncharacterized protein</fullName>
    </submittedName>
</protein>
<evidence type="ECO:0000313" key="2">
    <source>
        <dbReference type="Proteomes" id="UP000266673"/>
    </source>
</evidence>
<reference evidence="1 2" key="1">
    <citation type="submission" date="2018-06" db="EMBL/GenBank/DDBJ databases">
        <title>Comparative genomics reveals the genomic features of Rhizophagus irregularis, R. cerebriforme, R. diaphanum and Gigaspora rosea, and their symbiotic lifestyle signature.</title>
        <authorList>
            <person name="Morin E."/>
            <person name="San Clemente H."/>
            <person name="Chen E.C.H."/>
            <person name="De La Providencia I."/>
            <person name="Hainaut M."/>
            <person name="Kuo A."/>
            <person name="Kohler A."/>
            <person name="Murat C."/>
            <person name="Tang N."/>
            <person name="Roy S."/>
            <person name="Loubradou J."/>
            <person name="Henrissat B."/>
            <person name="Grigoriev I.V."/>
            <person name="Corradi N."/>
            <person name="Roux C."/>
            <person name="Martin F.M."/>
        </authorList>
    </citation>
    <scope>NUCLEOTIDE SEQUENCE [LARGE SCALE GENOMIC DNA]</scope>
    <source>
        <strain evidence="1 2">DAOM 194757</strain>
    </source>
</reference>
<evidence type="ECO:0000313" key="1">
    <source>
        <dbReference type="EMBL" id="RIB29311.1"/>
    </source>
</evidence>
<name>A0A397W5D5_9GLOM</name>
<dbReference type="AlphaFoldDB" id="A0A397W5D5"/>
<sequence>MEKEVVLEHYVLPENWSQINRVVTKYKGCKVQNYKEDLNNESCLYKIKKRKILSMIPNLIGKEDRKRNLEIPFLNYGIRPEDVGLWFNESPLMKLARIECLEIELIRKEGLDLVVENKLIKRLEKNLIYIVKDLVFYTDGSCKVEHNAGLQELGIG</sequence>